<protein>
    <submittedName>
        <fullName evidence="10">Endonuclease/exonuclease/phosphatase family protein</fullName>
    </submittedName>
</protein>
<comment type="cofactor">
    <cofactor evidence="2">
        <name>Mg(2+)</name>
        <dbReference type="ChEBI" id="CHEBI:18420"/>
    </cofactor>
</comment>
<reference evidence="10 11" key="1">
    <citation type="submission" date="2024-10" db="EMBL/GenBank/DDBJ databases">
        <title>The Natural Products Discovery Center: Release of the First 8490 Sequenced Strains for Exploring Actinobacteria Biosynthetic Diversity.</title>
        <authorList>
            <person name="Kalkreuter E."/>
            <person name="Kautsar S.A."/>
            <person name="Yang D."/>
            <person name="Bader C.D."/>
            <person name="Teijaro C.N."/>
            <person name="Fluegel L."/>
            <person name="Davis C.M."/>
            <person name="Simpson J.R."/>
            <person name="Lauterbach L."/>
            <person name="Steele A.D."/>
            <person name="Gui C."/>
            <person name="Meng S."/>
            <person name="Li G."/>
            <person name="Viehrig K."/>
            <person name="Ye F."/>
            <person name="Su P."/>
            <person name="Kiefer A.F."/>
            <person name="Nichols A."/>
            <person name="Cepeda A.J."/>
            <person name="Yan W."/>
            <person name="Fan B."/>
            <person name="Jiang Y."/>
            <person name="Adhikari A."/>
            <person name="Zheng C.-J."/>
            <person name="Schuster L."/>
            <person name="Cowan T.M."/>
            <person name="Smanski M.J."/>
            <person name="Chevrette M.G."/>
            <person name="De Carvalho L.P.S."/>
            <person name="Shen B."/>
        </authorList>
    </citation>
    <scope>NUCLEOTIDE SEQUENCE [LARGE SCALE GENOMIC DNA]</scope>
    <source>
        <strain evidence="10 11">NPDC020295</strain>
    </source>
</reference>
<evidence type="ECO:0000256" key="3">
    <source>
        <dbReference type="ARBA" id="ARBA00022722"/>
    </source>
</evidence>
<sequence>MVAAQAEVAVVQEDPDVGEVLEADGDAFIAGGRGVVHASRPQGSGPQRAAPPVGQAFGLRPAASLADALRAPSACTREDQGVAIETGTAEVADARLAGRGMSAMGGGKARPRSGIFRVMTVNVLERRHADWQRRRRLLERGVQDWQPDVVALQEVVRCEDYDGVRELLGEGWHVAAHPRWSEDGVGAAVASRWPITAVRTDAFGGVGREAMAAWCGVTVAEVQAPSPFGTMLVVHHKPSWERGQEREREAQAIAAARLVEAMAGSGHVVLLGDFDAPPDSASVRFWTGRQSLGGLSVCYRDAWEAAHPGEPGHTFSPVNPLVRQGEMPEEEGRRVDYIMVRCDDYGPTLRVGLCEQVFSEPVDGVWASDHYGLVADLLLPAHRPGSWALG</sequence>
<keyword evidence="7" id="KW-0460">Magnesium</keyword>
<comment type="caution">
    <text evidence="10">The sequence shown here is derived from an EMBL/GenBank/DDBJ whole genome shotgun (WGS) entry which is preliminary data.</text>
</comment>
<keyword evidence="8" id="KW-0234">DNA repair</keyword>
<evidence type="ECO:0000313" key="11">
    <source>
        <dbReference type="Proteomes" id="UP001611397"/>
    </source>
</evidence>
<evidence type="ECO:0000313" key="10">
    <source>
        <dbReference type="EMBL" id="MFI2162692.1"/>
    </source>
</evidence>
<evidence type="ECO:0000259" key="9">
    <source>
        <dbReference type="Pfam" id="PF03372"/>
    </source>
</evidence>
<keyword evidence="4" id="KW-0479">Metal-binding</keyword>
<evidence type="ECO:0000256" key="5">
    <source>
        <dbReference type="ARBA" id="ARBA00022763"/>
    </source>
</evidence>
<evidence type="ECO:0000256" key="6">
    <source>
        <dbReference type="ARBA" id="ARBA00022801"/>
    </source>
</evidence>
<dbReference type="Gene3D" id="3.60.10.10">
    <property type="entry name" value="Endonuclease/exonuclease/phosphatase"/>
    <property type="match status" value="1"/>
</dbReference>
<evidence type="ECO:0000256" key="1">
    <source>
        <dbReference type="ARBA" id="ARBA00001936"/>
    </source>
</evidence>
<comment type="cofactor">
    <cofactor evidence="1">
        <name>Mn(2+)</name>
        <dbReference type="ChEBI" id="CHEBI:29035"/>
    </cofactor>
</comment>
<evidence type="ECO:0000256" key="7">
    <source>
        <dbReference type="ARBA" id="ARBA00022842"/>
    </source>
</evidence>
<dbReference type="InterPro" id="IPR005135">
    <property type="entry name" value="Endo/exonuclease/phosphatase"/>
</dbReference>
<gene>
    <name evidence="10" type="ORF">ACH49L_44960</name>
</gene>
<name>A0ABW7VT51_STROI</name>
<keyword evidence="3" id="KW-0540">Nuclease</keyword>
<dbReference type="PANTHER" id="PTHR15822:SF4">
    <property type="entry name" value="TYROSYL-DNA PHOSPHODIESTERASE 2"/>
    <property type="match status" value="1"/>
</dbReference>
<keyword evidence="6" id="KW-0378">Hydrolase</keyword>
<dbReference type="RefSeq" id="WP_398781517.1">
    <property type="nucleotide sequence ID" value="NZ_JBIRUT010000008.1"/>
</dbReference>
<proteinExistence type="predicted"/>
<dbReference type="GO" id="GO:0004519">
    <property type="term" value="F:endonuclease activity"/>
    <property type="evidence" value="ECO:0007669"/>
    <property type="project" value="UniProtKB-KW"/>
</dbReference>
<evidence type="ECO:0000256" key="8">
    <source>
        <dbReference type="ARBA" id="ARBA00023204"/>
    </source>
</evidence>
<dbReference type="PANTHER" id="PTHR15822">
    <property type="entry name" value="TRAF AND TNF RECEPTOR-ASSOCIATED PROTEIN"/>
    <property type="match status" value="1"/>
</dbReference>
<keyword evidence="11" id="KW-1185">Reference proteome</keyword>
<dbReference type="Pfam" id="PF03372">
    <property type="entry name" value="Exo_endo_phos"/>
    <property type="match status" value="1"/>
</dbReference>
<evidence type="ECO:0000256" key="4">
    <source>
        <dbReference type="ARBA" id="ARBA00022723"/>
    </source>
</evidence>
<dbReference type="InterPro" id="IPR036691">
    <property type="entry name" value="Endo/exonu/phosph_ase_sf"/>
</dbReference>
<feature type="domain" description="Endonuclease/exonuclease/phosphatase" evidence="9">
    <location>
        <begin position="119"/>
        <end position="370"/>
    </location>
</feature>
<keyword evidence="10" id="KW-0255">Endonuclease</keyword>
<dbReference type="InterPro" id="IPR051547">
    <property type="entry name" value="TDP2-like"/>
</dbReference>
<accession>A0ABW7VT51</accession>
<organism evidence="10 11">
    <name type="scientific">Streptomyces olivaceoviridis</name>
    <name type="common">Streptomyces corchorusii</name>
    <dbReference type="NCBI Taxonomy" id="1921"/>
    <lineage>
        <taxon>Bacteria</taxon>
        <taxon>Bacillati</taxon>
        <taxon>Actinomycetota</taxon>
        <taxon>Actinomycetes</taxon>
        <taxon>Kitasatosporales</taxon>
        <taxon>Streptomycetaceae</taxon>
        <taxon>Streptomyces</taxon>
    </lineage>
</organism>
<keyword evidence="5" id="KW-0227">DNA damage</keyword>
<dbReference type="Proteomes" id="UP001611397">
    <property type="component" value="Unassembled WGS sequence"/>
</dbReference>
<evidence type="ECO:0000256" key="2">
    <source>
        <dbReference type="ARBA" id="ARBA00001946"/>
    </source>
</evidence>
<dbReference type="SUPFAM" id="SSF56219">
    <property type="entry name" value="DNase I-like"/>
    <property type="match status" value="1"/>
</dbReference>
<dbReference type="EMBL" id="JBIRWM010000043">
    <property type="protein sequence ID" value="MFI2162692.1"/>
    <property type="molecule type" value="Genomic_DNA"/>
</dbReference>